<dbReference type="Proteomes" id="UP000037923">
    <property type="component" value="Unassembled WGS sequence"/>
</dbReference>
<dbReference type="AlphaFoldDB" id="A0A0M9GAG3"/>
<proteinExistence type="predicted"/>
<dbReference type="OrthoDB" id="273258at2759"/>
<feature type="region of interest" description="Disordered" evidence="1">
    <location>
        <begin position="156"/>
        <end position="197"/>
    </location>
</feature>
<sequence length="577" mass="61770">MRCLLIPPLSSRGLHHTMRHRWCCCPSLSSCRRSLSTCTPAALQRFASSAGRGSWSSSSLARPSSSPTFRPPTQNLLSPFGSVLHGPTRAPQATFAEPLDTWLAVLADTVPFNADCLLVCPSTSTRAQVKHVWDRCRAHMPTAHVGTLHVRNEFHGQCATSSPRKRSGPAEEVLPSAPPPHSTAGTPPEVGSSVTSSSLAPSSVVHVNASSSALSRRTARHAVPTRPLPALRSPLEGVAPSSLDVVVFASNVFAHEMLLDAPWHLSMAHRALRPHGVVAIVGHVADAEVVAPDWAMASCADCVASVHGEAMQDLELAALEAVRAVPSCEAHVHRLRRALEIQETLRTAHGDVFFPFPSVKCRWFTSEYAMTPAQVTASYRAAPLYQALYGLAGATWRRTAQYALHHSRHHRGEGNDDAHGSNGADDDFFVDLTGTLTNDVPGGMEHGRVESGASLSHSSLHSTEDLASSWSPLGVQRRRGIVDPLDALQAILEAHAGGVRADADPRSPLTRRPPRSMEPPLRVQMRHFVVTCSSRSINAPLDAPQPPRLPGTVGHRGGGSLLSSACCSKRQTSLPSS</sequence>
<accession>A0A0M9GAG3</accession>
<dbReference type="EMBL" id="LGTL01000001">
    <property type="protein sequence ID" value="KPA86187.1"/>
    <property type="molecule type" value="Genomic_DNA"/>
</dbReference>
<comment type="caution">
    <text evidence="2">The sequence shown here is derived from an EMBL/GenBank/DDBJ whole genome shotgun (WGS) entry which is preliminary data.</text>
</comment>
<organism evidence="2 3">
    <name type="scientific">Leptomonas pyrrhocoris</name>
    <name type="common">Firebug parasite</name>
    <dbReference type="NCBI Taxonomy" id="157538"/>
    <lineage>
        <taxon>Eukaryota</taxon>
        <taxon>Discoba</taxon>
        <taxon>Euglenozoa</taxon>
        <taxon>Kinetoplastea</taxon>
        <taxon>Metakinetoplastina</taxon>
        <taxon>Trypanosomatida</taxon>
        <taxon>Trypanosomatidae</taxon>
        <taxon>Leishmaniinae</taxon>
        <taxon>Leptomonas</taxon>
    </lineage>
</organism>
<evidence type="ECO:0000313" key="2">
    <source>
        <dbReference type="EMBL" id="KPA86187.1"/>
    </source>
</evidence>
<name>A0A0M9GAG3_LEPPY</name>
<dbReference type="GeneID" id="26900730"/>
<protein>
    <submittedName>
        <fullName evidence="2">Uncharacterized protein</fullName>
    </submittedName>
</protein>
<keyword evidence="3" id="KW-1185">Reference proteome</keyword>
<dbReference type="RefSeq" id="XP_015664626.1">
    <property type="nucleotide sequence ID" value="XM_015796618.1"/>
</dbReference>
<evidence type="ECO:0000256" key="1">
    <source>
        <dbReference type="SAM" id="MobiDB-lite"/>
    </source>
</evidence>
<dbReference type="OMA" id="FDAPWHL"/>
<feature type="region of interest" description="Disordered" evidence="1">
    <location>
        <begin position="51"/>
        <end position="72"/>
    </location>
</feature>
<reference evidence="2 3" key="1">
    <citation type="submission" date="2015-07" db="EMBL/GenBank/DDBJ databases">
        <title>High-quality genome of monoxenous trypanosomatid Leptomonas pyrrhocoris.</title>
        <authorList>
            <person name="Flegontov P."/>
            <person name="Butenko A."/>
            <person name="Firsov S."/>
            <person name="Vlcek C."/>
            <person name="Logacheva M.D."/>
            <person name="Field M."/>
            <person name="Filatov D."/>
            <person name="Flegontova O."/>
            <person name="Gerasimov E."/>
            <person name="Jackson A.P."/>
            <person name="Kelly S."/>
            <person name="Opperdoes F."/>
            <person name="O'Reilly A."/>
            <person name="Votypka J."/>
            <person name="Yurchenko V."/>
            <person name="Lukes J."/>
        </authorList>
    </citation>
    <scope>NUCLEOTIDE SEQUENCE [LARGE SCALE GENOMIC DNA]</scope>
    <source>
        <strain evidence="2">H10</strain>
    </source>
</reference>
<dbReference type="VEuPathDB" id="TriTrypDB:LpyrH10_01_4320"/>
<evidence type="ECO:0000313" key="3">
    <source>
        <dbReference type="Proteomes" id="UP000037923"/>
    </source>
</evidence>
<feature type="compositionally biased region" description="Polar residues" evidence="1">
    <location>
        <begin position="565"/>
        <end position="577"/>
    </location>
</feature>
<gene>
    <name evidence="2" type="ORF">ABB37_00432</name>
</gene>
<feature type="region of interest" description="Disordered" evidence="1">
    <location>
        <begin position="499"/>
        <end position="518"/>
    </location>
</feature>
<feature type="region of interest" description="Disordered" evidence="1">
    <location>
        <begin position="537"/>
        <end position="577"/>
    </location>
</feature>